<dbReference type="AlphaFoldDB" id="W9C2Y5"/>
<keyword evidence="3" id="KW-1185">Reference proteome</keyword>
<protein>
    <submittedName>
        <fullName evidence="2">Uncharacterized protein</fullName>
    </submittedName>
</protein>
<feature type="chain" id="PRO_5004920033" evidence="1">
    <location>
        <begin position="19"/>
        <end position="270"/>
    </location>
</feature>
<dbReference type="InterPro" id="IPR021054">
    <property type="entry name" value="Cell_wall_mannoprotein_1"/>
</dbReference>
<evidence type="ECO:0000256" key="1">
    <source>
        <dbReference type="SAM" id="SignalP"/>
    </source>
</evidence>
<comment type="caution">
    <text evidence="2">The sequence shown here is derived from an EMBL/GenBank/DDBJ whole genome shotgun (WGS) entry which is preliminary data.</text>
</comment>
<organism evidence="2 3">
    <name type="scientific">Sclerotinia borealis (strain F-4128)</name>
    <dbReference type="NCBI Taxonomy" id="1432307"/>
    <lineage>
        <taxon>Eukaryota</taxon>
        <taxon>Fungi</taxon>
        <taxon>Dikarya</taxon>
        <taxon>Ascomycota</taxon>
        <taxon>Pezizomycotina</taxon>
        <taxon>Leotiomycetes</taxon>
        <taxon>Helotiales</taxon>
        <taxon>Sclerotiniaceae</taxon>
        <taxon>Sclerotinia</taxon>
    </lineage>
</organism>
<evidence type="ECO:0000313" key="3">
    <source>
        <dbReference type="Proteomes" id="UP000019487"/>
    </source>
</evidence>
<accession>W9C2Y5</accession>
<dbReference type="Pfam" id="PF12296">
    <property type="entry name" value="HsbA"/>
    <property type="match status" value="1"/>
</dbReference>
<reference evidence="2 3" key="1">
    <citation type="journal article" date="2014" name="Genome Announc.">
        <title>Draft genome sequence of Sclerotinia borealis, a psychrophilic plant pathogenic fungus.</title>
        <authorList>
            <person name="Mardanov A.V."/>
            <person name="Beletsky A.V."/>
            <person name="Kadnikov V.V."/>
            <person name="Ignatov A.N."/>
            <person name="Ravin N.V."/>
        </authorList>
    </citation>
    <scope>NUCLEOTIDE SEQUENCE [LARGE SCALE GENOMIC DNA]</scope>
    <source>
        <strain evidence="3">F-4157</strain>
    </source>
</reference>
<sequence>MRISTIAALIMAPLVVYAAPAAYADHTSIAQRDAAPQPSVTQRLDTVIEEGQKVTKLVQSYGGGFWDGIKLYNRFQACHKAITNAEKAAQDSNPLGEEESSDVTDALERLSPEFVEISKALYERRKLIVGTHYTPRFLKEIVKLRNNVKTLYTTLENKAYPSDQPRIEALRRQTDDQFIAVKNELLGNPKKTTRSISTDTDASDMEAMFLPVATGSTWDEIKEVLEVFMELASSDSSGFKDKAVAETLVSSLTGQLTSVGDFKKEYGLAE</sequence>
<dbReference type="OrthoDB" id="3545072at2759"/>
<dbReference type="PANTHER" id="PTHR38123">
    <property type="entry name" value="CELL WALL SERINE-THREONINE-RICH GALACTOMANNOPROTEIN MP1 (AFU_ORTHOLOGUE AFUA_4G03240)"/>
    <property type="match status" value="1"/>
</dbReference>
<dbReference type="PANTHER" id="PTHR38123:SF1">
    <property type="entry name" value="HYDROPHOBIC SURFACE BINDING PROTEIN"/>
    <property type="match status" value="1"/>
</dbReference>
<gene>
    <name evidence="2" type="ORF">SBOR_8463</name>
</gene>
<dbReference type="HOGENOM" id="CLU_061435_0_0_1"/>
<evidence type="ECO:0000313" key="2">
    <source>
        <dbReference type="EMBL" id="ESZ91152.1"/>
    </source>
</evidence>
<feature type="signal peptide" evidence="1">
    <location>
        <begin position="1"/>
        <end position="18"/>
    </location>
</feature>
<keyword evidence="1" id="KW-0732">Signal</keyword>
<proteinExistence type="predicted"/>
<dbReference type="GO" id="GO:0005576">
    <property type="term" value="C:extracellular region"/>
    <property type="evidence" value="ECO:0007669"/>
    <property type="project" value="TreeGrafter"/>
</dbReference>
<name>W9C2Y5_SCLBF</name>
<dbReference type="EMBL" id="AYSA01000537">
    <property type="protein sequence ID" value="ESZ91152.1"/>
    <property type="molecule type" value="Genomic_DNA"/>
</dbReference>
<dbReference type="Proteomes" id="UP000019487">
    <property type="component" value="Unassembled WGS sequence"/>
</dbReference>